<keyword evidence="1" id="KW-0472">Membrane</keyword>
<keyword evidence="1" id="KW-0812">Transmembrane</keyword>
<dbReference type="Proteomes" id="UP000051260">
    <property type="component" value="Unassembled WGS sequence"/>
</dbReference>
<reference evidence="3" key="1">
    <citation type="submission" date="2015-09" db="EMBL/GenBank/DDBJ databases">
        <authorList>
            <person name="Rodrigo-Torres L."/>
            <person name="Arahal D.R."/>
        </authorList>
    </citation>
    <scope>NUCLEOTIDE SEQUENCE [LARGE SCALE GENOMIC DNA]</scope>
    <source>
        <strain evidence="3">CECT 5091</strain>
    </source>
</reference>
<evidence type="ECO:0000313" key="2">
    <source>
        <dbReference type="EMBL" id="CUJ97592.1"/>
    </source>
</evidence>
<dbReference type="EMBL" id="CYUD01000005">
    <property type="protein sequence ID" value="CUJ97592.1"/>
    <property type="molecule type" value="Genomic_DNA"/>
</dbReference>
<feature type="transmembrane region" description="Helical" evidence="1">
    <location>
        <begin position="81"/>
        <end position="103"/>
    </location>
</feature>
<dbReference type="AlphaFoldDB" id="A0A0N7M9C2"/>
<evidence type="ECO:0000256" key="1">
    <source>
        <dbReference type="SAM" id="Phobius"/>
    </source>
</evidence>
<gene>
    <name evidence="2" type="ORF">RUE5091_01823</name>
</gene>
<dbReference type="STRING" id="1715692.RUE5091_01823"/>
<keyword evidence="3" id="KW-1185">Reference proteome</keyword>
<sequence length="157" mass="17644">MTTGKPTRLSEKLNADLDEIRKEHAALMESQLQNFRNDIQECVTHVRNTIEADTRMFLDWSGTTWQSHIDKIKFLIQISPWAVITACMVLIAATLGLTFLWSWKLSTIAASTQLERLGIQAVLHEGATYLILPPETSSMRTCSVASRLVSCIIVEPN</sequence>
<evidence type="ECO:0000313" key="3">
    <source>
        <dbReference type="Proteomes" id="UP000051260"/>
    </source>
</evidence>
<organism evidence="2 3">
    <name type="scientific">Ruegeria denitrificans</name>
    <dbReference type="NCBI Taxonomy" id="1715692"/>
    <lineage>
        <taxon>Bacteria</taxon>
        <taxon>Pseudomonadati</taxon>
        <taxon>Pseudomonadota</taxon>
        <taxon>Alphaproteobacteria</taxon>
        <taxon>Rhodobacterales</taxon>
        <taxon>Roseobacteraceae</taxon>
        <taxon>Ruegeria</taxon>
    </lineage>
</organism>
<accession>A0A0N7M9C2</accession>
<keyword evidence="1" id="KW-1133">Transmembrane helix</keyword>
<protein>
    <submittedName>
        <fullName evidence="2">Uncharacterized protein</fullName>
    </submittedName>
</protein>
<name>A0A0N7M9C2_9RHOB</name>
<proteinExistence type="predicted"/>